<gene>
    <name evidence="1" type="ORF">GCM10009846_20320</name>
</gene>
<name>A0ABN3ASY7_9MICO</name>
<evidence type="ECO:0000313" key="2">
    <source>
        <dbReference type="Proteomes" id="UP001501599"/>
    </source>
</evidence>
<dbReference type="InterPro" id="IPR021373">
    <property type="entry name" value="DUF2993"/>
</dbReference>
<sequence>MPRRLRRVGLGLAGIAALLGATVVADMLVRGGMEGVAREEIAVALQLDDPERVDAEVTGGSAILQLLLGSVDHVAITVPDLDVGVATGTFHAEIYDLPTNPVQPIPRVYSYISIDHDAVARLTDEFVDGVVTDVVLQPPSLRVSLDADVHGLAVPVTVVVEPVTRGPRIVLVPQRVEVGQAELAPAEFEQRYGIATTTLFDQTGFCIADSVPSSMAVTDVRVSGGAVLLVFGIEQRSVLQLQAPHGSCTG</sequence>
<evidence type="ECO:0008006" key="3">
    <source>
        <dbReference type="Google" id="ProtNLM"/>
    </source>
</evidence>
<protein>
    <recommendedName>
        <fullName evidence="3">DUF2993 domain-containing protein</fullName>
    </recommendedName>
</protein>
<dbReference type="Pfam" id="PF11209">
    <property type="entry name" value="LmeA"/>
    <property type="match status" value="1"/>
</dbReference>
<dbReference type="Proteomes" id="UP001501599">
    <property type="component" value="Unassembled WGS sequence"/>
</dbReference>
<dbReference type="RefSeq" id="WP_344343225.1">
    <property type="nucleotide sequence ID" value="NZ_BAAAQT010000006.1"/>
</dbReference>
<evidence type="ECO:0000313" key="1">
    <source>
        <dbReference type="EMBL" id="GAA2174425.1"/>
    </source>
</evidence>
<reference evidence="1 2" key="1">
    <citation type="journal article" date="2019" name="Int. J. Syst. Evol. Microbiol.">
        <title>The Global Catalogue of Microorganisms (GCM) 10K type strain sequencing project: providing services to taxonomists for standard genome sequencing and annotation.</title>
        <authorList>
            <consortium name="The Broad Institute Genomics Platform"/>
            <consortium name="The Broad Institute Genome Sequencing Center for Infectious Disease"/>
            <person name="Wu L."/>
            <person name="Ma J."/>
        </authorList>
    </citation>
    <scope>NUCLEOTIDE SEQUENCE [LARGE SCALE GENOMIC DNA]</scope>
    <source>
        <strain evidence="1 2">JCM 16026</strain>
    </source>
</reference>
<keyword evidence="2" id="KW-1185">Reference proteome</keyword>
<organism evidence="1 2">
    <name type="scientific">Agrococcus versicolor</name>
    <dbReference type="NCBI Taxonomy" id="501482"/>
    <lineage>
        <taxon>Bacteria</taxon>
        <taxon>Bacillati</taxon>
        <taxon>Actinomycetota</taxon>
        <taxon>Actinomycetes</taxon>
        <taxon>Micrococcales</taxon>
        <taxon>Microbacteriaceae</taxon>
        <taxon>Agrococcus</taxon>
    </lineage>
</organism>
<accession>A0ABN3ASY7</accession>
<dbReference type="EMBL" id="BAAAQT010000006">
    <property type="protein sequence ID" value="GAA2174425.1"/>
    <property type="molecule type" value="Genomic_DNA"/>
</dbReference>
<comment type="caution">
    <text evidence="1">The sequence shown here is derived from an EMBL/GenBank/DDBJ whole genome shotgun (WGS) entry which is preliminary data.</text>
</comment>
<proteinExistence type="predicted"/>